<accession>B4W5F7</accession>
<dbReference type="HOGENOM" id="CLU_100886_0_0_3"/>
<dbReference type="AlphaFoldDB" id="B4W5F7"/>
<dbReference type="InterPro" id="IPR024508">
    <property type="entry name" value="DUF3226"/>
</dbReference>
<gene>
    <name evidence="1" type="ORF">MC7420_642</name>
</gene>
<dbReference type="EMBL" id="DS989889">
    <property type="protein sequence ID" value="EDX70576.1"/>
    <property type="molecule type" value="Genomic_DNA"/>
</dbReference>
<organism evidence="1 2">
    <name type="scientific">Coleofasciculus chthonoplastes PCC 7420</name>
    <dbReference type="NCBI Taxonomy" id="118168"/>
    <lineage>
        <taxon>Bacteria</taxon>
        <taxon>Bacillati</taxon>
        <taxon>Cyanobacteriota</taxon>
        <taxon>Cyanophyceae</taxon>
        <taxon>Coleofasciculales</taxon>
        <taxon>Coleofasciculaceae</taxon>
        <taxon>Coleofasciculus</taxon>
    </lineage>
</organism>
<name>B4W5F7_9CYAN</name>
<protein>
    <submittedName>
        <fullName evidence="1">Uncharacterized protein</fullName>
    </submittedName>
</protein>
<reference evidence="1 2" key="1">
    <citation type="submission" date="2008-07" db="EMBL/GenBank/DDBJ databases">
        <authorList>
            <person name="Tandeau de Marsac N."/>
            <person name="Ferriera S."/>
            <person name="Johnson J."/>
            <person name="Kravitz S."/>
            <person name="Beeson K."/>
            <person name="Sutton G."/>
            <person name="Rogers Y.-H."/>
            <person name="Friedman R."/>
            <person name="Frazier M."/>
            <person name="Venter J.C."/>
        </authorList>
    </citation>
    <scope>NUCLEOTIDE SEQUENCE [LARGE SCALE GENOMIC DNA]</scope>
    <source>
        <strain evidence="1 2">PCC 7420</strain>
    </source>
</reference>
<dbReference type="Pfam" id="PF11536">
    <property type="entry name" value="DUF3226"/>
    <property type="match status" value="1"/>
</dbReference>
<evidence type="ECO:0000313" key="2">
    <source>
        <dbReference type="Proteomes" id="UP000003835"/>
    </source>
</evidence>
<keyword evidence="2" id="KW-1185">Reference proteome</keyword>
<proteinExistence type="predicted"/>
<sequence length="216" mass="24818">MEALIDNLNYDISIEPPICINDYECLGGLDKSKLINALNALAADIQKRDIQKVGIVIDIDNFSVDERIQWVNECINQVFTNSANLSQIGKFIEISTATGEVIKLSCYFTNVDGKGELETVLKTIKSQNSTFADCLVSWRDCLENQGKSITGKEFDKFWVSLYIRFDTCSKKEKKQAERKCSMKNFDYIMKEKVDIWDLEHPVLEEVKKFLRIFTDE</sequence>
<dbReference type="eggNOG" id="ENOG502ZBSJ">
    <property type="taxonomic scope" value="Bacteria"/>
</dbReference>
<evidence type="ECO:0000313" key="1">
    <source>
        <dbReference type="EMBL" id="EDX70576.1"/>
    </source>
</evidence>
<dbReference type="Proteomes" id="UP000003835">
    <property type="component" value="Unassembled WGS sequence"/>
</dbReference>